<accession>A0A806KFC5</accession>
<dbReference type="EMBL" id="JQ844230">
    <property type="protein sequence ID" value="AGS53337.1"/>
    <property type="molecule type" value="Genomic_DNA"/>
</dbReference>
<dbReference type="InterPro" id="IPR018530">
    <property type="entry name" value="SiaC"/>
</dbReference>
<evidence type="ECO:0000313" key="2">
    <source>
        <dbReference type="EMBL" id="AGS53337.1"/>
    </source>
</evidence>
<dbReference type="Pfam" id="PF09345">
    <property type="entry name" value="SiaC"/>
    <property type="match status" value="1"/>
</dbReference>
<protein>
    <recommendedName>
        <fullName evidence="1">SiaC family regulatory phosphoprotein domain-containing protein</fullName>
    </recommendedName>
</protein>
<dbReference type="AlphaFoldDB" id="A0A806KFC5"/>
<evidence type="ECO:0000259" key="1">
    <source>
        <dbReference type="Pfam" id="PF09345"/>
    </source>
</evidence>
<proteinExistence type="predicted"/>
<reference evidence="2" key="1">
    <citation type="submission" date="2012-03" db="EMBL/GenBank/DDBJ databases">
        <title>Functional metagenomics reveals considerable lignocellulase gene clusters in the gut microbiome of a wood-feeding higher termite.</title>
        <authorList>
            <person name="Liu N."/>
        </authorList>
    </citation>
    <scope>NUCLEOTIDE SEQUENCE</scope>
</reference>
<feature type="domain" description="SiaC family regulatory phosphoprotein" evidence="1">
    <location>
        <begin position="8"/>
        <end position="124"/>
    </location>
</feature>
<sequence>MAFYLEKQKTVSTPYILVDEDKKYMKMEGRSFHENVAEFFREINDWLDGYLAPDFGSFTFDCELNYFNSSTAKLLLNMLMKMDKYASAEKKVTVNWITTESNEIIIECGEDFREEVNNLNFNLVINSEIPQH</sequence>
<name>A0A806KFC5_9BACT</name>
<organism evidence="2">
    <name type="scientific">uncultured bacterium contig00014</name>
    <dbReference type="NCBI Taxonomy" id="1181505"/>
    <lineage>
        <taxon>Bacteria</taxon>
        <taxon>environmental samples</taxon>
    </lineage>
</organism>